<gene>
    <name evidence="3" type="ORF">EAL2_c10820</name>
</gene>
<dbReference type="EMBL" id="CP007452">
    <property type="protein sequence ID" value="AHM56380.1"/>
    <property type="molecule type" value="Genomic_DNA"/>
</dbReference>
<dbReference type="Proteomes" id="UP000019591">
    <property type="component" value="Chromosome"/>
</dbReference>
<feature type="domain" description="HTH cro/C1-type" evidence="2">
    <location>
        <begin position="1"/>
        <end position="52"/>
    </location>
</feature>
<keyword evidence="1" id="KW-0238">DNA-binding</keyword>
<dbReference type="SUPFAM" id="SSF47413">
    <property type="entry name" value="lambda repressor-like DNA-binding domains"/>
    <property type="match status" value="1"/>
</dbReference>
<dbReference type="PANTHER" id="PTHR46558">
    <property type="entry name" value="TRACRIPTIONAL REGULATORY PROTEIN-RELATED-RELATED"/>
    <property type="match status" value="1"/>
</dbReference>
<dbReference type="AlphaFoldDB" id="W8T668"/>
<dbReference type="CDD" id="cd00093">
    <property type="entry name" value="HTH_XRE"/>
    <property type="match status" value="1"/>
</dbReference>
<dbReference type="STRING" id="1286171.EAL2_c10820"/>
<dbReference type="InterPro" id="IPR010982">
    <property type="entry name" value="Lambda_DNA-bd_dom_sf"/>
</dbReference>
<protein>
    <recommendedName>
        <fullName evidence="2">HTH cro/C1-type domain-containing protein</fullName>
    </recommendedName>
</protein>
<evidence type="ECO:0000313" key="3">
    <source>
        <dbReference type="EMBL" id="AHM56380.1"/>
    </source>
</evidence>
<dbReference type="SMART" id="SM00530">
    <property type="entry name" value="HTH_XRE"/>
    <property type="match status" value="1"/>
</dbReference>
<keyword evidence="4" id="KW-1185">Reference proteome</keyword>
<name>W8T668_PEPAC</name>
<dbReference type="PANTHER" id="PTHR46558:SF4">
    <property type="entry name" value="DNA-BIDING PHAGE PROTEIN"/>
    <property type="match status" value="1"/>
</dbReference>
<proteinExistence type="predicted"/>
<dbReference type="PATRIC" id="fig|1286171.3.peg.1032"/>
<reference evidence="3 4" key="1">
    <citation type="journal article" date="2014" name="Genome Announc.">
        <title>Complete Genome Sequence of Amino Acid-Utilizing Eubacterium acidaminophilum al-2 (DSM 3953).</title>
        <authorList>
            <person name="Poehlein A."/>
            <person name="Andreesen J.R."/>
            <person name="Daniel R."/>
        </authorList>
    </citation>
    <scope>NUCLEOTIDE SEQUENCE [LARGE SCALE GENOMIC DNA]</scope>
    <source>
        <strain evidence="3 4">DSM 3953</strain>
    </source>
</reference>
<sequence length="56" mass="6141">MRTKSGLTQDKLSKELGISRASYTNIELGLKNPSLSLAIKIKAVLNYSNDDIFLNG</sequence>
<dbReference type="HOGENOM" id="CLU_066192_44_5_9"/>
<evidence type="ECO:0000256" key="1">
    <source>
        <dbReference type="ARBA" id="ARBA00023125"/>
    </source>
</evidence>
<evidence type="ECO:0000313" key="4">
    <source>
        <dbReference type="Proteomes" id="UP000019591"/>
    </source>
</evidence>
<dbReference type="Gene3D" id="1.10.260.40">
    <property type="entry name" value="lambda repressor-like DNA-binding domains"/>
    <property type="match status" value="1"/>
</dbReference>
<accession>W8T668</accession>
<dbReference type="Pfam" id="PF01381">
    <property type="entry name" value="HTH_3"/>
    <property type="match status" value="1"/>
</dbReference>
<dbReference type="GO" id="GO:0003677">
    <property type="term" value="F:DNA binding"/>
    <property type="evidence" value="ECO:0007669"/>
    <property type="project" value="UniProtKB-KW"/>
</dbReference>
<organism evidence="3 4">
    <name type="scientific">Peptoclostridium acidaminophilum DSM 3953</name>
    <dbReference type="NCBI Taxonomy" id="1286171"/>
    <lineage>
        <taxon>Bacteria</taxon>
        <taxon>Bacillati</taxon>
        <taxon>Bacillota</taxon>
        <taxon>Clostridia</taxon>
        <taxon>Peptostreptococcales</taxon>
        <taxon>Peptoclostridiaceae</taxon>
        <taxon>Peptoclostridium</taxon>
    </lineage>
</organism>
<dbReference type="KEGG" id="eac:EAL2_c10820"/>
<dbReference type="PROSITE" id="PS50943">
    <property type="entry name" value="HTH_CROC1"/>
    <property type="match status" value="1"/>
</dbReference>
<dbReference type="eggNOG" id="COG1476">
    <property type="taxonomic scope" value="Bacteria"/>
</dbReference>
<evidence type="ECO:0000259" key="2">
    <source>
        <dbReference type="PROSITE" id="PS50943"/>
    </source>
</evidence>
<dbReference type="InterPro" id="IPR001387">
    <property type="entry name" value="Cro/C1-type_HTH"/>
</dbReference>